<evidence type="ECO:0000259" key="6">
    <source>
        <dbReference type="Pfam" id="PF01782"/>
    </source>
</evidence>
<evidence type="ECO:0000256" key="1">
    <source>
        <dbReference type="ARBA" id="ARBA00022490"/>
    </source>
</evidence>
<accession>A0A975R9Q0</accession>
<dbReference type="RefSeq" id="WP_215581772.1">
    <property type="nucleotide sequence ID" value="NZ_CP073754.1"/>
</dbReference>
<dbReference type="GO" id="GO:0005840">
    <property type="term" value="C:ribosome"/>
    <property type="evidence" value="ECO:0007669"/>
    <property type="project" value="InterPro"/>
</dbReference>
<dbReference type="KEGG" id="mpad:KEF85_14470"/>
<organism evidence="8 9">
    <name type="scientific">Methylomonas paludis</name>
    <dbReference type="NCBI Taxonomy" id="1173101"/>
    <lineage>
        <taxon>Bacteria</taxon>
        <taxon>Pseudomonadati</taxon>
        <taxon>Pseudomonadota</taxon>
        <taxon>Gammaproteobacteria</taxon>
        <taxon>Methylococcales</taxon>
        <taxon>Methylococcaceae</taxon>
        <taxon>Methylomonas</taxon>
    </lineage>
</organism>
<dbReference type="InterPro" id="IPR036976">
    <property type="entry name" value="RimM_N_sf"/>
</dbReference>
<comment type="similarity">
    <text evidence="5">Belongs to the RimM family.</text>
</comment>
<comment type="function">
    <text evidence="5">An accessory protein needed during the final step in the assembly of 30S ribosomal subunit, possibly for assembly of the head region. Essential for efficient processing of 16S rRNA. May be needed both before and after RbfA during the maturation of 16S rRNA. It has affinity for free ribosomal 30S subunits but not for 70S ribosomes.</text>
</comment>
<evidence type="ECO:0000256" key="2">
    <source>
        <dbReference type="ARBA" id="ARBA00022517"/>
    </source>
</evidence>
<evidence type="ECO:0000313" key="9">
    <source>
        <dbReference type="Proteomes" id="UP000676649"/>
    </source>
</evidence>
<dbReference type="GO" id="GO:0005737">
    <property type="term" value="C:cytoplasm"/>
    <property type="evidence" value="ECO:0007669"/>
    <property type="project" value="UniProtKB-SubCell"/>
</dbReference>
<dbReference type="Pfam" id="PF01782">
    <property type="entry name" value="RimM"/>
    <property type="match status" value="1"/>
</dbReference>
<dbReference type="GO" id="GO:0043022">
    <property type="term" value="F:ribosome binding"/>
    <property type="evidence" value="ECO:0007669"/>
    <property type="project" value="InterPro"/>
</dbReference>
<proteinExistence type="inferred from homology"/>
<name>A0A975R9Q0_9GAMM</name>
<feature type="domain" description="Ribosome maturation factor RimM PRC barrel" evidence="7">
    <location>
        <begin position="101"/>
        <end position="166"/>
    </location>
</feature>
<sequence>MPNQDFLNAGQISGVFGVKGWVKIYSFTEPRENILSYTPWVLQKNQQTREVKVLAGQRHGNTVVAELEGVSDRDAAFALLGSDILIRRAQLPAARAGEYYWTDLVGLAVETAVGIKLGKVDHLLETGANDVLVVKDGEIERLIPFLQPQTVLSIDLAAELMIVDWDPDF</sequence>
<dbReference type="SUPFAM" id="SSF50346">
    <property type="entry name" value="PRC-barrel domain"/>
    <property type="match status" value="1"/>
</dbReference>
<dbReference type="InterPro" id="IPR002676">
    <property type="entry name" value="RimM_N"/>
</dbReference>
<dbReference type="PANTHER" id="PTHR33692:SF1">
    <property type="entry name" value="RIBOSOME MATURATION FACTOR RIMM"/>
    <property type="match status" value="1"/>
</dbReference>
<dbReference type="Proteomes" id="UP000676649">
    <property type="component" value="Chromosome"/>
</dbReference>
<comment type="subcellular location">
    <subcellularLocation>
        <location evidence="5">Cytoplasm</location>
    </subcellularLocation>
</comment>
<dbReference type="NCBIfam" id="TIGR02273">
    <property type="entry name" value="16S_RimM"/>
    <property type="match status" value="1"/>
</dbReference>
<keyword evidence="1 5" id="KW-0963">Cytoplasm</keyword>
<reference evidence="8" key="1">
    <citation type="submission" date="2021-04" db="EMBL/GenBank/DDBJ databases">
        <title>Draft genome sequence data of methanotrophic Methylovulum sp. strain S1L and Methylomonas sp. strain S2AM isolated from boreal lake water columns.</title>
        <authorList>
            <person name="Rissanen A.J."/>
            <person name="Mangayil R."/>
            <person name="Svenning M.M."/>
            <person name="Khanongnuch R."/>
        </authorList>
    </citation>
    <scope>NUCLEOTIDE SEQUENCE</scope>
    <source>
        <strain evidence="8">S2AM</strain>
    </source>
</reference>
<dbReference type="GO" id="GO:0006364">
    <property type="term" value="P:rRNA processing"/>
    <property type="evidence" value="ECO:0007669"/>
    <property type="project" value="UniProtKB-UniRule"/>
</dbReference>
<evidence type="ECO:0000313" key="8">
    <source>
        <dbReference type="EMBL" id="QWF70518.1"/>
    </source>
</evidence>
<keyword evidence="4 5" id="KW-0143">Chaperone</keyword>
<dbReference type="GO" id="GO:0042274">
    <property type="term" value="P:ribosomal small subunit biogenesis"/>
    <property type="evidence" value="ECO:0007669"/>
    <property type="project" value="UniProtKB-UniRule"/>
</dbReference>
<feature type="domain" description="RimM N-terminal" evidence="6">
    <location>
        <begin position="10"/>
        <end position="90"/>
    </location>
</feature>
<comment type="subunit">
    <text evidence="5">Binds ribosomal protein uS19.</text>
</comment>
<dbReference type="InterPro" id="IPR056792">
    <property type="entry name" value="PRC_RimM"/>
</dbReference>
<dbReference type="SUPFAM" id="SSF50447">
    <property type="entry name" value="Translation proteins"/>
    <property type="match status" value="1"/>
</dbReference>
<dbReference type="InterPro" id="IPR009000">
    <property type="entry name" value="Transl_B-barrel_sf"/>
</dbReference>
<comment type="domain">
    <text evidence="5">The PRC barrel domain binds ribosomal protein uS19.</text>
</comment>
<dbReference type="PANTHER" id="PTHR33692">
    <property type="entry name" value="RIBOSOME MATURATION FACTOR RIMM"/>
    <property type="match status" value="1"/>
</dbReference>
<dbReference type="Pfam" id="PF24986">
    <property type="entry name" value="PRC_RimM"/>
    <property type="match status" value="1"/>
</dbReference>
<gene>
    <name evidence="5 8" type="primary">rimM</name>
    <name evidence="8" type="ORF">KEF85_14470</name>
</gene>
<dbReference type="AlphaFoldDB" id="A0A975R9Q0"/>
<dbReference type="Gene3D" id="2.40.30.60">
    <property type="entry name" value="RimM"/>
    <property type="match status" value="1"/>
</dbReference>
<dbReference type="EMBL" id="CP073754">
    <property type="protein sequence ID" value="QWF70518.1"/>
    <property type="molecule type" value="Genomic_DNA"/>
</dbReference>
<dbReference type="Gene3D" id="2.30.30.240">
    <property type="entry name" value="PRC-barrel domain"/>
    <property type="match status" value="1"/>
</dbReference>
<evidence type="ECO:0000259" key="7">
    <source>
        <dbReference type="Pfam" id="PF24986"/>
    </source>
</evidence>
<keyword evidence="3 5" id="KW-0698">rRNA processing</keyword>
<dbReference type="InterPro" id="IPR011033">
    <property type="entry name" value="PRC_barrel-like_sf"/>
</dbReference>
<evidence type="ECO:0000256" key="4">
    <source>
        <dbReference type="ARBA" id="ARBA00023186"/>
    </source>
</evidence>
<dbReference type="InterPro" id="IPR011961">
    <property type="entry name" value="RimM"/>
</dbReference>
<evidence type="ECO:0000256" key="5">
    <source>
        <dbReference type="HAMAP-Rule" id="MF_00014"/>
    </source>
</evidence>
<keyword evidence="9" id="KW-1185">Reference proteome</keyword>
<dbReference type="HAMAP" id="MF_00014">
    <property type="entry name" value="Ribosome_mat_RimM"/>
    <property type="match status" value="1"/>
</dbReference>
<evidence type="ECO:0000256" key="3">
    <source>
        <dbReference type="ARBA" id="ARBA00022552"/>
    </source>
</evidence>
<protein>
    <recommendedName>
        <fullName evidence="5">Ribosome maturation factor RimM</fullName>
    </recommendedName>
</protein>
<keyword evidence="2 5" id="KW-0690">Ribosome biogenesis</keyword>